<organism evidence="1 2">
    <name type="scientific">Meloidogyne enterolobii</name>
    <name type="common">Root-knot nematode worm</name>
    <name type="synonym">Meloidogyne mayaguensis</name>
    <dbReference type="NCBI Taxonomy" id="390850"/>
    <lineage>
        <taxon>Eukaryota</taxon>
        <taxon>Metazoa</taxon>
        <taxon>Ecdysozoa</taxon>
        <taxon>Nematoda</taxon>
        <taxon>Chromadorea</taxon>
        <taxon>Rhabditida</taxon>
        <taxon>Tylenchina</taxon>
        <taxon>Tylenchomorpha</taxon>
        <taxon>Tylenchoidea</taxon>
        <taxon>Meloidogynidae</taxon>
        <taxon>Meloidogyninae</taxon>
        <taxon>Meloidogyne</taxon>
    </lineage>
</organism>
<keyword evidence="2" id="KW-1185">Reference proteome</keyword>
<gene>
    <name evidence="1" type="ORF">MENTE1834_LOCUS3546</name>
</gene>
<sequence length="46" mass="5467">MWLQAPVQEGQILPLKYPTITKIHPSPLTSCNIHISLRFQRRRRKL</sequence>
<proteinExistence type="predicted"/>
<reference evidence="1" key="1">
    <citation type="submission" date="2023-11" db="EMBL/GenBank/DDBJ databases">
        <authorList>
            <person name="Poullet M."/>
        </authorList>
    </citation>
    <scope>NUCLEOTIDE SEQUENCE</scope>
    <source>
        <strain evidence="1">E1834</strain>
    </source>
</reference>
<accession>A0ACB0XU00</accession>
<dbReference type="EMBL" id="CAVMJV010000003">
    <property type="protein sequence ID" value="CAK5017521.1"/>
    <property type="molecule type" value="Genomic_DNA"/>
</dbReference>
<protein>
    <submittedName>
        <fullName evidence="1">Uncharacterized protein</fullName>
    </submittedName>
</protein>
<comment type="caution">
    <text evidence="1">The sequence shown here is derived from an EMBL/GenBank/DDBJ whole genome shotgun (WGS) entry which is preliminary data.</text>
</comment>
<evidence type="ECO:0000313" key="1">
    <source>
        <dbReference type="EMBL" id="CAK5017521.1"/>
    </source>
</evidence>
<dbReference type="Proteomes" id="UP001497535">
    <property type="component" value="Unassembled WGS sequence"/>
</dbReference>
<evidence type="ECO:0000313" key="2">
    <source>
        <dbReference type="Proteomes" id="UP001497535"/>
    </source>
</evidence>
<name>A0ACB0XU00_MELEN</name>